<evidence type="ECO:0000313" key="2">
    <source>
        <dbReference type="EMBL" id="RXG25994.1"/>
    </source>
</evidence>
<name>A0A4Q0PGC9_9FLAO</name>
<dbReference type="Proteomes" id="UP000290608">
    <property type="component" value="Unassembled WGS sequence"/>
</dbReference>
<gene>
    <name evidence="2" type="ORF">DSL99_3400</name>
</gene>
<feature type="domain" description="Glycosyltransferase 2-like" evidence="1">
    <location>
        <begin position="3"/>
        <end position="123"/>
    </location>
</feature>
<dbReference type="EMBL" id="QOVL01000020">
    <property type="protein sequence ID" value="RXG25994.1"/>
    <property type="molecule type" value="Genomic_DNA"/>
</dbReference>
<dbReference type="InterPro" id="IPR029044">
    <property type="entry name" value="Nucleotide-diphossugar_trans"/>
</dbReference>
<dbReference type="CDD" id="cd00761">
    <property type="entry name" value="Glyco_tranf_GTA_type"/>
    <property type="match status" value="1"/>
</dbReference>
<dbReference type="InterPro" id="IPR001173">
    <property type="entry name" value="Glyco_trans_2-like"/>
</dbReference>
<evidence type="ECO:0000259" key="1">
    <source>
        <dbReference type="Pfam" id="PF00535"/>
    </source>
</evidence>
<dbReference type="GO" id="GO:0016758">
    <property type="term" value="F:hexosyltransferase activity"/>
    <property type="evidence" value="ECO:0007669"/>
    <property type="project" value="UniProtKB-ARBA"/>
</dbReference>
<dbReference type="SUPFAM" id="SSF53448">
    <property type="entry name" value="Nucleotide-diphospho-sugar transferases"/>
    <property type="match status" value="1"/>
</dbReference>
<keyword evidence="2" id="KW-0808">Transferase</keyword>
<sequence>MFSIIIPLYNKEDYIEQTLNTVLNQLFSEFEIILVDDGSTDNSLTKAQAFMDPRIRIFSKVNEGVSVARNFGIEQANYDYIAFLDADDSWDEAYLSEMNHLIQDYPHCGMYSSAYKIELPKKNVAICNNIERGILKDYFREAIKHPVSWTSATIITKNSYKVVGGFPKGMFSGQDVYMWAKVAKKFAVAFTPTVLAVYKLGHSGFSFRKRKLDTCQESWVDLYENGQYYLNEYLAKKALVVAKRYALSLHTKEAKSILKVFSYTELNRKQYNNVKFLVSISPMGIPVYNFIYQSYLKIKRVFTY</sequence>
<comment type="caution">
    <text evidence="2">The sequence shown here is derived from an EMBL/GenBank/DDBJ whole genome shotgun (WGS) entry which is preliminary data.</text>
</comment>
<dbReference type="Gene3D" id="3.90.550.10">
    <property type="entry name" value="Spore Coat Polysaccharide Biosynthesis Protein SpsA, Chain A"/>
    <property type="match status" value="1"/>
</dbReference>
<dbReference type="PANTHER" id="PTHR22916">
    <property type="entry name" value="GLYCOSYLTRANSFERASE"/>
    <property type="match status" value="1"/>
</dbReference>
<dbReference type="STRING" id="1122159.SAMN02745246_03326"/>
<evidence type="ECO:0000313" key="3">
    <source>
        <dbReference type="Proteomes" id="UP000290608"/>
    </source>
</evidence>
<dbReference type="RefSeq" id="WP_073100383.1">
    <property type="nucleotide sequence ID" value="NZ_QOVL01000020.1"/>
</dbReference>
<dbReference type="Pfam" id="PF00535">
    <property type="entry name" value="Glycos_transf_2"/>
    <property type="match status" value="1"/>
</dbReference>
<protein>
    <submittedName>
        <fullName evidence="2">Glycosyltransferase involved in cell wall biosynthesis</fullName>
    </submittedName>
</protein>
<accession>A0A4Q0PGC9</accession>
<dbReference type="AlphaFoldDB" id="A0A4Q0PGC9"/>
<organism evidence="2 3">
    <name type="scientific">Leeuwenhoekiella marinoflava</name>
    <dbReference type="NCBI Taxonomy" id="988"/>
    <lineage>
        <taxon>Bacteria</taxon>
        <taxon>Pseudomonadati</taxon>
        <taxon>Bacteroidota</taxon>
        <taxon>Flavobacteriia</taxon>
        <taxon>Flavobacteriales</taxon>
        <taxon>Flavobacteriaceae</taxon>
        <taxon>Leeuwenhoekiella</taxon>
    </lineage>
</organism>
<dbReference type="PANTHER" id="PTHR22916:SF3">
    <property type="entry name" value="UDP-GLCNAC:BETAGAL BETA-1,3-N-ACETYLGLUCOSAMINYLTRANSFERASE-LIKE PROTEIN 1"/>
    <property type="match status" value="1"/>
</dbReference>
<proteinExistence type="predicted"/>
<reference evidence="2 3" key="1">
    <citation type="submission" date="2018-07" db="EMBL/GenBank/DDBJ databases">
        <title>Leeuwenhoekiella genomics.</title>
        <authorList>
            <person name="Tahon G."/>
            <person name="Willems A."/>
        </authorList>
    </citation>
    <scope>NUCLEOTIDE SEQUENCE [LARGE SCALE GENOMIC DNA]</scope>
    <source>
        <strain evidence="2 3">LMG 1345</strain>
    </source>
</reference>